<dbReference type="InterPro" id="IPR045582">
    <property type="entry name" value="Trehalase-like_N"/>
</dbReference>
<evidence type="ECO:0000256" key="3">
    <source>
        <dbReference type="ARBA" id="ARBA00012757"/>
    </source>
</evidence>
<dbReference type="OrthoDB" id="3902805at2"/>
<keyword evidence="5" id="KW-0378">Hydrolase</keyword>
<protein>
    <recommendedName>
        <fullName evidence="4">Trehalase</fullName>
        <ecNumber evidence="3">3.2.1.28</ecNumber>
    </recommendedName>
    <alternativeName>
        <fullName evidence="8">Alpha,alpha-trehalase</fullName>
    </alternativeName>
    <alternativeName>
        <fullName evidence="9">Alpha,alpha-trehalose glucohydrolase</fullName>
    </alternativeName>
</protein>
<dbReference type="FunFam" id="1.50.10.10:FF:000005">
    <property type="entry name" value="Glycosyl hydrolase, glucoamylase"/>
    <property type="match status" value="1"/>
</dbReference>
<evidence type="ECO:0000256" key="2">
    <source>
        <dbReference type="ARBA" id="ARBA00006188"/>
    </source>
</evidence>
<dbReference type="Gene3D" id="1.50.10.10">
    <property type="match status" value="1"/>
</dbReference>
<evidence type="ECO:0000256" key="4">
    <source>
        <dbReference type="ARBA" id="ARBA00019905"/>
    </source>
</evidence>
<dbReference type="Pfam" id="PF00723">
    <property type="entry name" value="Glyco_hydro_15"/>
    <property type="match status" value="1"/>
</dbReference>
<dbReference type="Proteomes" id="UP000195880">
    <property type="component" value="Plasmid pMDJK44.1"/>
</dbReference>
<dbReference type="AlphaFoldDB" id="A0A291W3Z1"/>
<evidence type="ECO:0000256" key="8">
    <source>
        <dbReference type="ARBA" id="ARBA00030473"/>
    </source>
</evidence>
<name>A0A291W3Z1_9ACTN</name>
<organism evidence="14 15">
    <name type="scientific">Streptomyces alboflavus</name>
    <dbReference type="NCBI Taxonomy" id="67267"/>
    <lineage>
        <taxon>Bacteria</taxon>
        <taxon>Bacillati</taxon>
        <taxon>Actinomycetota</taxon>
        <taxon>Actinomycetes</taxon>
        <taxon>Kitasatosporales</taxon>
        <taxon>Streptomycetaceae</taxon>
        <taxon>Streptomyces</taxon>
    </lineage>
</organism>
<dbReference type="InterPro" id="IPR012341">
    <property type="entry name" value="6hp_glycosidase-like_sf"/>
</dbReference>
<sequence length="598" mass="65518">MAGRLEDYGLIGDLQTSAHVGRDGAVDWLCLPRFDSPAVCAALLGDEDNGFWRIGPSVAEGQTPPDATRRGYLGDSLILESQWDTPTGTVSVIDFMPPREGPPRLVRIVEAVTGSVSVTSEMRLRFGYGSITPLVTWPEGRMHAVAGPDSVWLDCDGGLRGEQEQFTLTAGQRMAFTLSWEPSHAPAPDILDTDEALEATEKFWAAWVAGCRYDGRYRAAVVRSLITLKALTYAPTGGIVAAPTTSLPEEIGGIRNWDYRYVWLRDAALIMASLLRTGYRAEARAWRAWLVRAVAGDPENLQIMYGVAGEREVPETVLPWLTGYQNSAPVRVGNAAAAQWQLDVYGEVLEALYLAATLGLEPDPSTSTLLVTLVETVEARWHEPDEGIWEIRGPRKQFVHSKVMAWVAVDRVIRLVEAGHAEGPVDRWRLLRDAIHQDVCDQGYDPVRNTFTQFYGSQGLDASLLMIALTGFLPADDKRVIGTVEAVQRELATPEGFVRRYATDGAAPAVDGLPGDEGAFLVCSFWLTDALARIGRHDDAQELYERLLAVSSDLGLMAEEWDPQRQQQTGNFPQGFTHIGVIDGALALDALTVGGEDR</sequence>
<evidence type="ECO:0000256" key="7">
    <source>
        <dbReference type="ARBA" id="ARBA00023295"/>
    </source>
</evidence>
<accession>A0A291W3Z1</accession>
<geneLocation type="plasmid" evidence="15">
    <name>pmdjk44.1</name>
</geneLocation>
<feature type="domain" description="GH15-like" evidence="12">
    <location>
        <begin position="215"/>
        <end position="583"/>
    </location>
</feature>
<evidence type="ECO:0000313" key="14">
    <source>
        <dbReference type="EMBL" id="ATM24627.1"/>
    </source>
</evidence>
<proteinExistence type="inferred from homology"/>
<comment type="similarity">
    <text evidence="2">Belongs to the glycosyl hydrolase 15 family.</text>
</comment>
<dbReference type="EC" id="3.2.1.28" evidence="3"/>
<dbReference type="RefSeq" id="WP_100112456.1">
    <property type="nucleotide sequence ID" value="NZ_CP023976.1"/>
</dbReference>
<dbReference type="GO" id="GO:0004555">
    <property type="term" value="F:alpha,alpha-trehalase activity"/>
    <property type="evidence" value="ECO:0007669"/>
    <property type="project" value="UniProtKB-EC"/>
</dbReference>
<evidence type="ECO:0000256" key="1">
    <source>
        <dbReference type="ARBA" id="ARBA00001576"/>
    </source>
</evidence>
<dbReference type="GO" id="GO:0005993">
    <property type="term" value="P:trehalose catabolic process"/>
    <property type="evidence" value="ECO:0007669"/>
    <property type="project" value="UniProtKB-ARBA"/>
</dbReference>
<dbReference type="InterPro" id="IPR008928">
    <property type="entry name" value="6-hairpin_glycosidase_sf"/>
</dbReference>
<feature type="domain" description="Trehalase-like N-terminal" evidence="13">
    <location>
        <begin position="3"/>
        <end position="136"/>
    </location>
</feature>
<keyword evidence="6" id="KW-0119">Carbohydrate metabolism</keyword>
<gene>
    <name evidence="14" type="ORF">SMD44_p10128</name>
</gene>
<reference evidence="14 15" key="1">
    <citation type="submission" date="2017-10" db="EMBL/GenBank/DDBJ databases">
        <title>Streptomyces alboflavus Genome sequencing and assembly.</title>
        <authorList>
            <person name="Wang Y."/>
            <person name="Du B."/>
            <person name="Ding Y."/>
            <person name="Liu H."/>
            <person name="Hou Q."/>
            <person name="Liu K."/>
            <person name="Wang C."/>
            <person name="Yao L."/>
        </authorList>
    </citation>
    <scope>NUCLEOTIDE SEQUENCE [LARGE SCALE GENOMIC DNA]</scope>
    <source>
        <strain evidence="14 15">MDJK44</strain>
        <plasmid evidence="15">Plasmid pmdjk44.1</plasmid>
    </source>
</reference>
<comment type="cofactor">
    <cofactor evidence="10">
        <name>phosphate</name>
        <dbReference type="ChEBI" id="CHEBI:43474"/>
    </cofactor>
</comment>
<evidence type="ECO:0000259" key="12">
    <source>
        <dbReference type="Pfam" id="PF00723"/>
    </source>
</evidence>
<dbReference type="PANTHER" id="PTHR31616:SF0">
    <property type="entry name" value="GLUCAN 1,4-ALPHA-GLUCOSIDASE"/>
    <property type="match status" value="1"/>
</dbReference>
<evidence type="ECO:0000259" key="13">
    <source>
        <dbReference type="Pfam" id="PF19291"/>
    </source>
</evidence>
<dbReference type="PANTHER" id="PTHR31616">
    <property type="entry name" value="TREHALASE"/>
    <property type="match status" value="1"/>
</dbReference>
<evidence type="ECO:0000256" key="11">
    <source>
        <dbReference type="ARBA" id="ARBA00060615"/>
    </source>
</evidence>
<dbReference type="SUPFAM" id="SSF48208">
    <property type="entry name" value="Six-hairpin glycosidases"/>
    <property type="match status" value="1"/>
</dbReference>
<evidence type="ECO:0000256" key="9">
    <source>
        <dbReference type="ARBA" id="ARBA00031637"/>
    </source>
</evidence>
<evidence type="ECO:0000256" key="6">
    <source>
        <dbReference type="ARBA" id="ARBA00023277"/>
    </source>
</evidence>
<dbReference type="EMBL" id="CP023976">
    <property type="protein sequence ID" value="ATM24627.1"/>
    <property type="molecule type" value="Genomic_DNA"/>
</dbReference>
<comment type="catalytic activity">
    <reaction evidence="1">
        <text>alpha,alpha-trehalose + H2O = alpha-D-glucose + beta-D-glucose</text>
        <dbReference type="Rhea" id="RHEA:32675"/>
        <dbReference type="ChEBI" id="CHEBI:15377"/>
        <dbReference type="ChEBI" id="CHEBI:15903"/>
        <dbReference type="ChEBI" id="CHEBI:16551"/>
        <dbReference type="ChEBI" id="CHEBI:17925"/>
        <dbReference type="EC" id="3.2.1.28"/>
    </reaction>
</comment>
<evidence type="ECO:0000256" key="10">
    <source>
        <dbReference type="ARBA" id="ARBA00053030"/>
    </source>
</evidence>
<dbReference type="KEGG" id="salf:SMD44_p10128"/>
<keyword evidence="7" id="KW-0326">Glycosidase</keyword>
<keyword evidence="14" id="KW-0614">Plasmid</keyword>
<evidence type="ECO:0000256" key="5">
    <source>
        <dbReference type="ARBA" id="ARBA00022801"/>
    </source>
</evidence>
<comment type="pathway">
    <text evidence="11">Glycan degradation; trehalose degradation; D-glucose from alpha,alpha-trehalose: step 1/1.</text>
</comment>
<keyword evidence="15" id="KW-1185">Reference proteome</keyword>
<evidence type="ECO:0000313" key="15">
    <source>
        <dbReference type="Proteomes" id="UP000195880"/>
    </source>
</evidence>
<dbReference type="Pfam" id="PF19291">
    <property type="entry name" value="TREH_N"/>
    <property type="match status" value="1"/>
</dbReference>
<dbReference type="InterPro" id="IPR011613">
    <property type="entry name" value="GH15-like"/>
</dbReference>